<sequence length="536" mass="62465">MKEIGGPRGRENRNNRRGFPYHHQQHFHHHHRTEQNFDYNIRSAIGNNYNYIENQSLLIMNRSSRNTAHYPNNGRRDPRNNDNINYHPYPQSASHISTNHRYSSYSNDKIEKPSSSGGNKQVTFKEAHSEQPNAQNSVQFSSTSHCAVCRELKVDLMCKGCSKCIHSRCCRDVIPIEKSSFYCQDCYTVQVQIKRDCSDVVCLENKSKKLIRLENATDFLVTCPLCNRNYKRSALDSHLSFQHVKHIEFDHEDIIPIPLPENNFNHLSTSPLEDEWNITFSKYLLVVGFDKSALEDTVHTVRFSNTKFQDNKKGVCLIGCGSSREAYQLGCFLRKQRVGDSNHPMIYFIKPYRALQLLELSRFGGSNEPSLSQTETTLKRLICDNVKFVVKQWTWRKDNGIITFDDEDHCILVMWYYYLDDPRSNKDCKLRFLKESVWRQTQPSTYCEIRNIPITFNLESLWHSLMEQVSLVITNNTETEIVEHALVQTMEWTGTCIKVRLRTKEFAQVFKLALDGMSFEGFLLQVVYLEYIGLSK</sequence>
<evidence type="ECO:0000313" key="3">
    <source>
        <dbReference type="Proteomes" id="UP000444721"/>
    </source>
</evidence>
<dbReference type="VEuPathDB" id="AmoebaDB:NfTy_016140"/>
<dbReference type="VEuPathDB" id="AmoebaDB:NF0090650"/>
<evidence type="ECO:0000256" key="1">
    <source>
        <dbReference type="SAM" id="MobiDB-lite"/>
    </source>
</evidence>
<dbReference type="Proteomes" id="UP000444721">
    <property type="component" value="Unassembled WGS sequence"/>
</dbReference>
<gene>
    <name evidence="2" type="ORF">FDP41_010974</name>
</gene>
<accession>A0A6A5C5G9</accession>
<evidence type="ECO:0000313" key="2">
    <source>
        <dbReference type="EMBL" id="KAF0982996.1"/>
    </source>
</evidence>
<name>A0A6A5C5G9_NAEFO</name>
<dbReference type="SUPFAM" id="SSF57903">
    <property type="entry name" value="FYVE/PHD zinc finger"/>
    <property type="match status" value="1"/>
</dbReference>
<feature type="compositionally biased region" description="Polar residues" evidence="1">
    <location>
        <begin position="91"/>
        <end position="122"/>
    </location>
</feature>
<feature type="compositionally biased region" description="Basic and acidic residues" evidence="1">
    <location>
        <begin position="1"/>
        <end position="14"/>
    </location>
</feature>
<dbReference type="InterPro" id="IPR011011">
    <property type="entry name" value="Znf_FYVE_PHD"/>
</dbReference>
<dbReference type="GeneID" id="68118189"/>
<dbReference type="VEuPathDB" id="AmoebaDB:FDP41_010974"/>
<dbReference type="RefSeq" id="XP_044567709.1">
    <property type="nucleotide sequence ID" value="XM_044701331.1"/>
</dbReference>
<feature type="region of interest" description="Disordered" evidence="1">
    <location>
        <begin position="65"/>
        <end position="136"/>
    </location>
</feature>
<keyword evidence="3" id="KW-1185">Reference proteome</keyword>
<dbReference type="OrthoDB" id="7491548at2759"/>
<organism evidence="2 3">
    <name type="scientific">Naegleria fowleri</name>
    <name type="common">Brain eating amoeba</name>
    <dbReference type="NCBI Taxonomy" id="5763"/>
    <lineage>
        <taxon>Eukaryota</taxon>
        <taxon>Discoba</taxon>
        <taxon>Heterolobosea</taxon>
        <taxon>Tetramitia</taxon>
        <taxon>Eutetramitia</taxon>
        <taxon>Vahlkampfiidae</taxon>
        <taxon>Naegleria</taxon>
    </lineage>
</organism>
<proteinExistence type="predicted"/>
<dbReference type="OMA" id="PMIYFIK"/>
<comment type="caution">
    <text evidence="2">The sequence shown here is derived from an EMBL/GenBank/DDBJ whole genome shotgun (WGS) entry which is preliminary data.</text>
</comment>
<protein>
    <submittedName>
        <fullName evidence="2">Uncharacterized protein</fullName>
    </submittedName>
</protein>
<feature type="region of interest" description="Disordered" evidence="1">
    <location>
        <begin position="1"/>
        <end position="20"/>
    </location>
</feature>
<dbReference type="AlphaFoldDB" id="A0A6A5C5G9"/>
<reference evidence="2 3" key="1">
    <citation type="journal article" date="2019" name="Sci. Rep.">
        <title>Nanopore sequencing improves the draft genome of the human pathogenic amoeba Naegleria fowleri.</title>
        <authorList>
            <person name="Liechti N."/>
            <person name="Schurch N."/>
            <person name="Bruggmann R."/>
            <person name="Wittwer M."/>
        </authorList>
    </citation>
    <scope>NUCLEOTIDE SEQUENCE [LARGE SCALE GENOMIC DNA]</scope>
    <source>
        <strain evidence="2 3">ATCC 30894</strain>
    </source>
</reference>
<dbReference type="EMBL" id="VFQX01000007">
    <property type="protein sequence ID" value="KAF0982996.1"/>
    <property type="molecule type" value="Genomic_DNA"/>
</dbReference>